<dbReference type="AlphaFoldDB" id="A0A8S1PI36"/>
<dbReference type="EMBL" id="CAJJDN010000079">
    <property type="protein sequence ID" value="CAD8102890.1"/>
    <property type="molecule type" value="Genomic_DNA"/>
</dbReference>
<evidence type="ECO:0000313" key="3">
    <source>
        <dbReference type="Proteomes" id="UP000692954"/>
    </source>
</evidence>
<evidence type="ECO:0000256" key="1">
    <source>
        <dbReference type="SAM" id="Phobius"/>
    </source>
</evidence>
<name>A0A8S1PI36_9CILI</name>
<evidence type="ECO:0000313" key="2">
    <source>
        <dbReference type="EMBL" id="CAD8102890.1"/>
    </source>
</evidence>
<comment type="caution">
    <text evidence="2">The sequence shown here is derived from an EMBL/GenBank/DDBJ whole genome shotgun (WGS) entry which is preliminary data.</text>
</comment>
<dbReference type="Proteomes" id="UP000692954">
    <property type="component" value="Unassembled WGS sequence"/>
</dbReference>
<reference evidence="2" key="1">
    <citation type="submission" date="2021-01" db="EMBL/GenBank/DDBJ databases">
        <authorList>
            <consortium name="Genoscope - CEA"/>
            <person name="William W."/>
        </authorList>
    </citation>
    <scope>NUCLEOTIDE SEQUENCE</scope>
</reference>
<gene>
    <name evidence="2" type="ORF">PSON_ATCC_30995.1.T0790010</name>
</gene>
<keyword evidence="1" id="KW-1133">Transmembrane helix</keyword>
<proteinExistence type="predicted"/>
<keyword evidence="3" id="KW-1185">Reference proteome</keyword>
<sequence length="52" mass="6370">MPKEHRYFIQQRNQPDISIKELEIIFLGFLFYVLLGQAYLMKEDKFQSQYLV</sequence>
<protein>
    <submittedName>
        <fullName evidence="2">Uncharacterized protein</fullName>
    </submittedName>
</protein>
<keyword evidence="1" id="KW-0472">Membrane</keyword>
<organism evidence="2 3">
    <name type="scientific">Paramecium sonneborni</name>
    <dbReference type="NCBI Taxonomy" id="65129"/>
    <lineage>
        <taxon>Eukaryota</taxon>
        <taxon>Sar</taxon>
        <taxon>Alveolata</taxon>
        <taxon>Ciliophora</taxon>
        <taxon>Intramacronucleata</taxon>
        <taxon>Oligohymenophorea</taxon>
        <taxon>Peniculida</taxon>
        <taxon>Parameciidae</taxon>
        <taxon>Paramecium</taxon>
    </lineage>
</organism>
<feature type="transmembrane region" description="Helical" evidence="1">
    <location>
        <begin position="21"/>
        <end position="40"/>
    </location>
</feature>
<keyword evidence="1" id="KW-0812">Transmembrane</keyword>
<accession>A0A8S1PI36</accession>